<comment type="subcellular location">
    <subcellularLocation>
        <location evidence="1">Vacuole membrane</location>
        <topology evidence="1">Multi-pass membrane protein</topology>
    </subcellularLocation>
</comment>
<dbReference type="Gene3D" id="1.20.1250.20">
    <property type="entry name" value="MFS general substrate transporter like domains"/>
    <property type="match status" value="2"/>
</dbReference>
<feature type="transmembrane region" description="Helical" evidence="10">
    <location>
        <begin position="119"/>
        <end position="139"/>
    </location>
</feature>
<feature type="transmembrane region" description="Helical" evidence="10">
    <location>
        <begin position="463"/>
        <end position="491"/>
    </location>
</feature>
<protein>
    <recommendedName>
        <fullName evidence="8">Probable transporter MCH1</fullName>
    </recommendedName>
</protein>
<feature type="transmembrane region" description="Helical" evidence="10">
    <location>
        <begin position="50"/>
        <end position="75"/>
    </location>
</feature>
<evidence type="ECO:0000256" key="6">
    <source>
        <dbReference type="ARBA" id="ARBA00022989"/>
    </source>
</evidence>
<accession>A0AA39ZLW1</accession>
<evidence type="ECO:0000256" key="9">
    <source>
        <dbReference type="SAM" id="MobiDB-lite"/>
    </source>
</evidence>
<proteinExistence type="inferred from homology"/>
<dbReference type="GO" id="GO:0000329">
    <property type="term" value="C:fungal-type vacuole membrane"/>
    <property type="evidence" value="ECO:0007669"/>
    <property type="project" value="TreeGrafter"/>
</dbReference>
<sequence>MTDTAPLLHRIPSTSTLGPASSDTSSLRSLTSSRYRRRYPKPSPSATRRALLLSFLCSLLSSLSAGSITIFSLYAPTFQSTLHYSQYRINGLASAASIAMYIPVSLLGYYCDRVGPAPLSLLSAAFFGLGYAGAATFFYRGQQGDPEAVYWGLVASFVGIGVGTCSMYLSAVATCAKNFGRGRHRGLALAVPIAAFGLSGMWLSQVGDRLFSTDLPGDLGGKRVDVVRFFGFLAVLLVIVGVIGAVGLRIVDEQELIEEAVEELERSGMLEGSRILGNGVAREGYGGVDVDEEEEEEEEDMIGAGILDPRKDQEEDQKIKTWVLNAETRRFLTDHTMWLFAFGFFFMIGPGEAFINNMGTVIKTLYDPDLRVGGAGGHETSAATHVSIVGITSTIVRLLTGTLTDLLAPSPQAGHVQIASSTELQRKRFSVSRVVFLLFFAVMLSLGLAGLAAGWVQGHGERFWVISGLVGAGYGAVFSLTPIIITVIWGVENFATNWGIVAMFPALGATMWGLVYSAVYQEGARRQAVGEDGGDNLCYGVECYASAFWAMAGSVWIACGLVLWAWKGRGGWSQRGVVV</sequence>
<feature type="transmembrane region" description="Helical" evidence="10">
    <location>
        <begin position="498"/>
        <end position="519"/>
    </location>
</feature>
<dbReference type="AlphaFoldDB" id="A0AA39ZLW1"/>
<evidence type="ECO:0000256" key="4">
    <source>
        <dbReference type="ARBA" id="ARBA00022554"/>
    </source>
</evidence>
<dbReference type="PANTHER" id="PTHR21576:SF45">
    <property type="entry name" value="TRANSPORTER MCH1-RELATED"/>
    <property type="match status" value="1"/>
</dbReference>
<feature type="compositionally biased region" description="Low complexity" evidence="9">
    <location>
        <begin position="21"/>
        <end position="30"/>
    </location>
</feature>
<evidence type="ECO:0000256" key="2">
    <source>
        <dbReference type="ARBA" id="ARBA00008335"/>
    </source>
</evidence>
<evidence type="ECO:0000313" key="11">
    <source>
        <dbReference type="EMBL" id="KAK0673501.1"/>
    </source>
</evidence>
<evidence type="ECO:0000256" key="3">
    <source>
        <dbReference type="ARBA" id="ARBA00022448"/>
    </source>
</evidence>
<evidence type="ECO:0000313" key="12">
    <source>
        <dbReference type="Proteomes" id="UP001174997"/>
    </source>
</evidence>
<dbReference type="InterPro" id="IPR036259">
    <property type="entry name" value="MFS_trans_sf"/>
</dbReference>
<dbReference type="CDD" id="cd17354">
    <property type="entry name" value="MFS_Mch1p_like"/>
    <property type="match status" value="1"/>
</dbReference>
<evidence type="ECO:0000256" key="1">
    <source>
        <dbReference type="ARBA" id="ARBA00004128"/>
    </source>
</evidence>
<dbReference type="Pfam" id="PF07690">
    <property type="entry name" value="MFS_1"/>
    <property type="match status" value="1"/>
</dbReference>
<evidence type="ECO:0000256" key="10">
    <source>
        <dbReference type="SAM" id="Phobius"/>
    </source>
</evidence>
<keyword evidence="6 10" id="KW-1133">Transmembrane helix</keyword>
<evidence type="ECO:0000256" key="7">
    <source>
        <dbReference type="ARBA" id="ARBA00023136"/>
    </source>
</evidence>
<keyword evidence="12" id="KW-1185">Reference proteome</keyword>
<evidence type="ECO:0000256" key="8">
    <source>
        <dbReference type="ARBA" id="ARBA00039330"/>
    </source>
</evidence>
<keyword evidence="4" id="KW-0926">Vacuole</keyword>
<reference evidence="11" key="1">
    <citation type="submission" date="2023-06" db="EMBL/GenBank/DDBJ databases">
        <title>Genome-scale phylogeny and comparative genomics of the fungal order Sordariales.</title>
        <authorList>
            <consortium name="Lawrence Berkeley National Laboratory"/>
            <person name="Hensen N."/>
            <person name="Bonometti L."/>
            <person name="Westerberg I."/>
            <person name="Brannstrom I.O."/>
            <person name="Guillou S."/>
            <person name="Cros-Aarteil S."/>
            <person name="Calhoun S."/>
            <person name="Haridas S."/>
            <person name="Kuo A."/>
            <person name="Mondo S."/>
            <person name="Pangilinan J."/>
            <person name="Riley R."/>
            <person name="Labutti K."/>
            <person name="Andreopoulos B."/>
            <person name="Lipzen A."/>
            <person name="Chen C."/>
            <person name="Yanf M."/>
            <person name="Daum C."/>
            <person name="Ng V."/>
            <person name="Clum A."/>
            <person name="Steindorff A."/>
            <person name="Ohm R."/>
            <person name="Martin F."/>
            <person name="Silar P."/>
            <person name="Natvig D."/>
            <person name="Lalanne C."/>
            <person name="Gautier V."/>
            <person name="Ament-Velasquez S.L."/>
            <person name="Kruys A."/>
            <person name="Hutchinson M.I."/>
            <person name="Powell A.J."/>
            <person name="Barry K."/>
            <person name="Miller A.N."/>
            <person name="Grigoriev I.V."/>
            <person name="Debuchy R."/>
            <person name="Gladieux P."/>
            <person name="Thoren M.H."/>
            <person name="Johannesson H."/>
        </authorList>
    </citation>
    <scope>NUCLEOTIDE SEQUENCE</scope>
    <source>
        <strain evidence="11">CBS 307.81</strain>
    </source>
</reference>
<feature type="transmembrane region" description="Helical" evidence="10">
    <location>
        <begin position="151"/>
        <end position="175"/>
    </location>
</feature>
<comment type="caution">
    <text evidence="11">The sequence shown here is derived from an EMBL/GenBank/DDBJ whole genome shotgun (WGS) entry which is preliminary data.</text>
</comment>
<feature type="transmembrane region" description="Helical" evidence="10">
    <location>
        <begin position="547"/>
        <end position="566"/>
    </location>
</feature>
<dbReference type="SUPFAM" id="SSF103473">
    <property type="entry name" value="MFS general substrate transporter"/>
    <property type="match status" value="1"/>
</dbReference>
<dbReference type="EMBL" id="JAULSY010000006">
    <property type="protein sequence ID" value="KAK0673501.1"/>
    <property type="molecule type" value="Genomic_DNA"/>
</dbReference>
<comment type="similarity">
    <text evidence="2">Belongs to the major facilitator superfamily.</text>
</comment>
<dbReference type="PANTHER" id="PTHR21576">
    <property type="entry name" value="UNCHARACTERIZED NODULIN-LIKE PROTEIN"/>
    <property type="match status" value="1"/>
</dbReference>
<evidence type="ECO:0000256" key="5">
    <source>
        <dbReference type="ARBA" id="ARBA00022692"/>
    </source>
</evidence>
<dbReference type="GO" id="GO:0022857">
    <property type="term" value="F:transmembrane transporter activity"/>
    <property type="evidence" value="ECO:0007669"/>
    <property type="project" value="InterPro"/>
</dbReference>
<dbReference type="Proteomes" id="UP001174997">
    <property type="component" value="Unassembled WGS sequence"/>
</dbReference>
<name>A0AA39ZLW1_9PEZI</name>
<feature type="region of interest" description="Disordered" evidence="9">
    <location>
        <begin position="1"/>
        <end position="30"/>
    </location>
</feature>
<keyword evidence="7 10" id="KW-0472">Membrane</keyword>
<feature type="transmembrane region" description="Helical" evidence="10">
    <location>
        <begin position="187"/>
        <end position="206"/>
    </location>
</feature>
<dbReference type="InterPro" id="IPR011701">
    <property type="entry name" value="MFS"/>
</dbReference>
<feature type="transmembrane region" description="Helical" evidence="10">
    <location>
        <begin position="226"/>
        <end position="248"/>
    </location>
</feature>
<gene>
    <name evidence="11" type="ORF">QBC41DRAFT_266361</name>
</gene>
<feature type="transmembrane region" description="Helical" evidence="10">
    <location>
        <begin position="87"/>
        <end position="107"/>
    </location>
</feature>
<keyword evidence="3" id="KW-0813">Transport</keyword>
<keyword evidence="5 10" id="KW-0812">Transmembrane</keyword>
<feature type="transmembrane region" description="Helical" evidence="10">
    <location>
        <begin position="434"/>
        <end position="457"/>
    </location>
</feature>
<organism evidence="11 12">
    <name type="scientific">Cercophora samala</name>
    <dbReference type="NCBI Taxonomy" id="330535"/>
    <lineage>
        <taxon>Eukaryota</taxon>
        <taxon>Fungi</taxon>
        <taxon>Dikarya</taxon>
        <taxon>Ascomycota</taxon>
        <taxon>Pezizomycotina</taxon>
        <taxon>Sordariomycetes</taxon>
        <taxon>Sordariomycetidae</taxon>
        <taxon>Sordariales</taxon>
        <taxon>Lasiosphaeriaceae</taxon>
        <taxon>Cercophora</taxon>
    </lineage>
</organism>